<organism evidence="1 2">
    <name type="scientific">Halomonas marinisediminis</name>
    <dbReference type="NCBI Taxonomy" id="2546095"/>
    <lineage>
        <taxon>Bacteria</taxon>
        <taxon>Pseudomonadati</taxon>
        <taxon>Pseudomonadota</taxon>
        <taxon>Gammaproteobacteria</taxon>
        <taxon>Oceanospirillales</taxon>
        <taxon>Halomonadaceae</taxon>
        <taxon>Halomonas</taxon>
    </lineage>
</organism>
<gene>
    <name evidence="1" type="ORF">E0702_13615</name>
</gene>
<sequence length="252" mass="28577">MSTSNYHHYSPFTKRYLNAVKKQLGLPKNAPLDYEVMRHVLEDPAILSSINADIFMLEQFHAKAGHVIIPSAAISDKVSKDQFTSANPPSWQWPAKVTTVSVPNGQTFGSHKIDGILVGWMKSSEISRQMNKMLRHYNIDEWYEPVEEEGHRLTIAINSPMDEDPINHPCMLRSAFTTSEIYEFINNDIMLPTEHGADPLAAEEHEILREVSNYIVSLGVYISSHPEMVKSGKPTWLKNSIRNPKSAKYLTI</sequence>
<name>A0ABY2D4C4_9GAMM</name>
<keyword evidence="2" id="KW-1185">Reference proteome</keyword>
<evidence type="ECO:0000313" key="1">
    <source>
        <dbReference type="EMBL" id="TDB01231.1"/>
    </source>
</evidence>
<evidence type="ECO:0000313" key="2">
    <source>
        <dbReference type="Proteomes" id="UP000294823"/>
    </source>
</evidence>
<dbReference type="Proteomes" id="UP000294823">
    <property type="component" value="Unassembled WGS sequence"/>
</dbReference>
<proteinExistence type="predicted"/>
<protein>
    <submittedName>
        <fullName evidence="1">Uncharacterized protein</fullName>
    </submittedName>
</protein>
<comment type="caution">
    <text evidence="1">The sequence shown here is derived from an EMBL/GenBank/DDBJ whole genome shotgun (WGS) entry which is preliminary data.</text>
</comment>
<accession>A0ABY2D4C4</accession>
<dbReference type="RefSeq" id="WP_132044730.1">
    <property type="nucleotide sequence ID" value="NZ_SLTR01000020.1"/>
</dbReference>
<reference evidence="1 2" key="1">
    <citation type="submission" date="2019-03" db="EMBL/GenBank/DDBJ databases">
        <title>Halomonas marinisediminis sp. nov., a moderately halophilic bacterium isolated from the Bohai Gulf.</title>
        <authorList>
            <person name="Ji X."/>
        </authorList>
    </citation>
    <scope>NUCLEOTIDE SEQUENCE [LARGE SCALE GENOMIC DNA]</scope>
    <source>
        <strain evidence="1 2">204</strain>
    </source>
</reference>
<dbReference type="EMBL" id="SLTR01000020">
    <property type="protein sequence ID" value="TDB01231.1"/>
    <property type="molecule type" value="Genomic_DNA"/>
</dbReference>